<evidence type="ECO:0000313" key="1">
    <source>
        <dbReference type="EMBL" id="OTG06218.1"/>
    </source>
</evidence>
<dbReference type="InParanoid" id="A0A251T545"/>
<reference evidence="2" key="1">
    <citation type="journal article" date="2017" name="Nature">
        <title>The sunflower genome provides insights into oil metabolism, flowering and Asterid evolution.</title>
        <authorList>
            <person name="Badouin H."/>
            <person name="Gouzy J."/>
            <person name="Grassa C.J."/>
            <person name="Murat F."/>
            <person name="Staton S.E."/>
            <person name="Cottret L."/>
            <person name="Lelandais-Briere C."/>
            <person name="Owens G.L."/>
            <person name="Carrere S."/>
            <person name="Mayjonade B."/>
            <person name="Legrand L."/>
            <person name="Gill N."/>
            <person name="Kane N.C."/>
            <person name="Bowers J.E."/>
            <person name="Hubner S."/>
            <person name="Bellec A."/>
            <person name="Berard A."/>
            <person name="Berges H."/>
            <person name="Blanchet N."/>
            <person name="Boniface M.C."/>
            <person name="Brunel D."/>
            <person name="Catrice O."/>
            <person name="Chaidir N."/>
            <person name="Claudel C."/>
            <person name="Donnadieu C."/>
            <person name="Faraut T."/>
            <person name="Fievet G."/>
            <person name="Helmstetter N."/>
            <person name="King M."/>
            <person name="Knapp S.J."/>
            <person name="Lai Z."/>
            <person name="Le Paslier M.C."/>
            <person name="Lippi Y."/>
            <person name="Lorenzon L."/>
            <person name="Mandel J.R."/>
            <person name="Marage G."/>
            <person name="Marchand G."/>
            <person name="Marquand E."/>
            <person name="Bret-Mestries E."/>
            <person name="Morien E."/>
            <person name="Nambeesan S."/>
            <person name="Nguyen T."/>
            <person name="Pegot-Espagnet P."/>
            <person name="Pouilly N."/>
            <person name="Raftis F."/>
            <person name="Sallet E."/>
            <person name="Schiex T."/>
            <person name="Thomas J."/>
            <person name="Vandecasteele C."/>
            <person name="Vares D."/>
            <person name="Vear F."/>
            <person name="Vautrin S."/>
            <person name="Crespi M."/>
            <person name="Mangin B."/>
            <person name="Burke J.M."/>
            <person name="Salse J."/>
            <person name="Munos S."/>
            <person name="Vincourt P."/>
            <person name="Rieseberg L.H."/>
            <person name="Langlade N.B."/>
        </authorList>
    </citation>
    <scope>NUCLEOTIDE SEQUENCE [LARGE SCALE GENOMIC DNA]</scope>
    <source>
        <strain evidence="2">cv. SF193</strain>
    </source>
</reference>
<name>A0A251T545_HELAN</name>
<gene>
    <name evidence="1" type="ORF">HannXRQ_Chr12g0382271</name>
</gene>
<sequence>MHEPRLSITLVFLPSCKIMFKGESMEGKRKRDEEACTKRTLEDLSSMKRMGQTLVELKPNLEAELGTKESERIVLHGFLLPLSKISGHRSSRMTRVVRKERLRGLNFVTH</sequence>
<dbReference type="AlphaFoldDB" id="A0A251T545"/>
<evidence type="ECO:0000313" key="2">
    <source>
        <dbReference type="Proteomes" id="UP000215914"/>
    </source>
</evidence>
<organism evidence="1 2">
    <name type="scientific">Helianthus annuus</name>
    <name type="common">Common sunflower</name>
    <dbReference type="NCBI Taxonomy" id="4232"/>
    <lineage>
        <taxon>Eukaryota</taxon>
        <taxon>Viridiplantae</taxon>
        <taxon>Streptophyta</taxon>
        <taxon>Embryophyta</taxon>
        <taxon>Tracheophyta</taxon>
        <taxon>Spermatophyta</taxon>
        <taxon>Magnoliopsida</taxon>
        <taxon>eudicotyledons</taxon>
        <taxon>Gunneridae</taxon>
        <taxon>Pentapetalae</taxon>
        <taxon>asterids</taxon>
        <taxon>campanulids</taxon>
        <taxon>Asterales</taxon>
        <taxon>Asteraceae</taxon>
        <taxon>Asteroideae</taxon>
        <taxon>Heliantheae alliance</taxon>
        <taxon>Heliantheae</taxon>
        <taxon>Helianthus</taxon>
    </lineage>
</organism>
<dbReference type="Proteomes" id="UP000215914">
    <property type="component" value="Chromosome 12"/>
</dbReference>
<dbReference type="EMBL" id="CM007901">
    <property type="protein sequence ID" value="OTG06218.1"/>
    <property type="molecule type" value="Genomic_DNA"/>
</dbReference>
<keyword evidence="2" id="KW-1185">Reference proteome</keyword>
<accession>A0A251T545</accession>
<protein>
    <submittedName>
        <fullName evidence="1">Uncharacterized protein</fullName>
    </submittedName>
</protein>
<proteinExistence type="predicted"/>